<keyword evidence="2 10" id="KW-0436">Ligase</keyword>
<evidence type="ECO:0000256" key="4">
    <source>
        <dbReference type="ARBA" id="ARBA00022741"/>
    </source>
</evidence>
<proteinExistence type="inferred from homology"/>
<dbReference type="Gene3D" id="3.40.1390.10">
    <property type="entry name" value="MurE/MurF, N-terminal domain"/>
    <property type="match status" value="1"/>
</dbReference>
<comment type="pathway">
    <text evidence="10 11">Cell wall biogenesis; peptidoglycan biosynthesis.</text>
</comment>
<evidence type="ECO:0000259" key="12">
    <source>
        <dbReference type="Pfam" id="PF02875"/>
    </source>
</evidence>
<dbReference type="EMBL" id="FONY01000035">
    <property type="protein sequence ID" value="SFF44765.1"/>
    <property type="molecule type" value="Genomic_DNA"/>
</dbReference>
<dbReference type="Gene3D" id="3.90.190.20">
    <property type="entry name" value="Mur ligase, C-terminal domain"/>
    <property type="match status" value="1"/>
</dbReference>
<dbReference type="GO" id="GO:0071555">
    <property type="term" value="P:cell wall organization"/>
    <property type="evidence" value="ECO:0007669"/>
    <property type="project" value="UniProtKB-KW"/>
</dbReference>
<keyword evidence="3 10" id="KW-0132">Cell division</keyword>
<keyword evidence="6 10" id="KW-0133">Cell shape</keyword>
<feature type="domain" description="Mur ligase central" evidence="13">
    <location>
        <begin position="96"/>
        <end position="281"/>
    </location>
</feature>
<dbReference type="STRING" id="1003.SAMN04488541_103531"/>
<dbReference type="OrthoDB" id="9801978at2"/>
<gene>
    <name evidence="10" type="primary">murF</name>
    <name evidence="14" type="ORF">SAMN04488541_103531</name>
</gene>
<keyword evidence="15" id="KW-1185">Reference proteome</keyword>
<keyword evidence="1 10" id="KW-0963">Cytoplasm</keyword>
<evidence type="ECO:0000256" key="11">
    <source>
        <dbReference type="RuleBase" id="RU004136"/>
    </source>
</evidence>
<dbReference type="SUPFAM" id="SSF53623">
    <property type="entry name" value="MurD-like peptide ligases, catalytic domain"/>
    <property type="match status" value="1"/>
</dbReference>
<dbReference type="InterPro" id="IPR035911">
    <property type="entry name" value="MurE/MurF_N"/>
</dbReference>
<sequence length="438" mass="48795">MLTTPELYAYFRQCSGICTDTRKIKEDCLFVALKGSNFNANYFAQQALDKGAKYAVIDEADFNTSERFLLVRDSLKALQDLANFHRNTLPIPFIGITGTNGKTTTKELVNAVLSTKFTTKATQGNLNNHIGVPLTLLEITEKDEIAVIEMGANHVGDIQELCAIAEPNFGLITNIGQAHLEGFGSFEGVLRAKSELYDHLLKRGGTAFINAHNPILHNMGKRFERSGQAKVIYYGTPESFYYAEILSASPYIIYKNESGKTIETQLLGAYNFDNILTALCVGKYFGVEMQAAHQAVANYIPTNNRSQVIKGDRNTLILDAYNANPSSMKAALENFAQMPAQNKVVILGDMFELGSFSEDKHKEIIDLVADMNFPKAFFCGKEFHKVGISLAKNFPQLYFFENKDDLQKYLQENQLKNSYLLVKGSRGMGLESLLESIK</sequence>
<dbReference type="SUPFAM" id="SSF53244">
    <property type="entry name" value="MurD-like peptide ligases, peptide-binding domain"/>
    <property type="match status" value="1"/>
</dbReference>
<dbReference type="Pfam" id="PF02875">
    <property type="entry name" value="Mur_ligase_C"/>
    <property type="match status" value="1"/>
</dbReference>
<feature type="domain" description="Mur ligase C-terminal" evidence="12">
    <location>
        <begin position="305"/>
        <end position="426"/>
    </location>
</feature>
<dbReference type="GO" id="GO:0008360">
    <property type="term" value="P:regulation of cell shape"/>
    <property type="evidence" value="ECO:0007669"/>
    <property type="project" value="UniProtKB-KW"/>
</dbReference>
<dbReference type="SUPFAM" id="SSF63418">
    <property type="entry name" value="MurE/MurF N-terminal domain"/>
    <property type="match status" value="1"/>
</dbReference>
<keyword evidence="5 10" id="KW-0067">ATP-binding</keyword>
<evidence type="ECO:0000313" key="15">
    <source>
        <dbReference type="Proteomes" id="UP000199513"/>
    </source>
</evidence>
<dbReference type="GO" id="GO:0005524">
    <property type="term" value="F:ATP binding"/>
    <property type="evidence" value="ECO:0007669"/>
    <property type="project" value="UniProtKB-UniRule"/>
</dbReference>
<evidence type="ECO:0000256" key="5">
    <source>
        <dbReference type="ARBA" id="ARBA00022840"/>
    </source>
</evidence>
<dbReference type="PANTHER" id="PTHR43024:SF1">
    <property type="entry name" value="UDP-N-ACETYLMURAMOYL-TRIPEPTIDE--D-ALANYL-D-ALANINE LIGASE"/>
    <property type="match status" value="1"/>
</dbReference>
<comment type="function">
    <text evidence="10 11">Involved in cell wall formation. Catalyzes the final step in the synthesis of UDP-N-acetylmuramoyl-pentapeptide, the precursor of murein.</text>
</comment>
<evidence type="ECO:0000259" key="13">
    <source>
        <dbReference type="Pfam" id="PF08245"/>
    </source>
</evidence>
<dbReference type="InterPro" id="IPR051046">
    <property type="entry name" value="MurCDEF_CellWall_CoF430Synth"/>
</dbReference>
<dbReference type="RefSeq" id="WP_091548700.1">
    <property type="nucleotide sequence ID" value="NZ_FONY01000035.1"/>
</dbReference>
<evidence type="ECO:0000256" key="9">
    <source>
        <dbReference type="ARBA" id="ARBA00023316"/>
    </source>
</evidence>
<evidence type="ECO:0000256" key="8">
    <source>
        <dbReference type="ARBA" id="ARBA00023306"/>
    </source>
</evidence>
<keyword evidence="7 10" id="KW-0573">Peptidoglycan synthesis</keyword>
<dbReference type="HAMAP" id="MF_02019">
    <property type="entry name" value="MurF"/>
    <property type="match status" value="1"/>
</dbReference>
<protein>
    <recommendedName>
        <fullName evidence="10 11">UDP-N-acetylmuramoyl-tripeptide--D-alanyl-D-alanine ligase</fullName>
        <ecNumber evidence="10 11">6.3.2.10</ecNumber>
    </recommendedName>
    <alternativeName>
        <fullName evidence="10">D-alanyl-D-alanine-adding enzyme</fullName>
    </alternativeName>
</protein>
<dbReference type="InterPro" id="IPR013221">
    <property type="entry name" value="Mur_ligase_cen"/>
</dbReference>
<dbReference type="PANTHER" id="PTHR43024">
    <property type="entry name" value="UDP-N-ACETYLMURAMOYL-TRIPEPTIDE--D-ALANYL-D-ALANINE LIGASE"/>
    <property type="match status" value="1"/>
</dbReference>
<dbReference type="InterPro" id="IPR005863">
    <property type="entry name" value="UDP-N-AcMur_synth"/>
</dbReference>
<dbReference type="GO" id="GO:0051301">
    <property type="term" value="P:cell division"/>
    <property type="evidence" value="ECO:0007669"/>
    <property type="project" value="UniProtKB-KW"/>
</dbReference>
<evidence type="ECO:0000256" key="6">
    <source>
        <dbReference type="ARBA" id="ARBA00022960"/>
    </source>
</evidence>
<comment type="catalytic activity">
    <reaction evidence="10 11">
        <text>D-alanyl-D-alanine + UDP-N-acetyl-alpha-D-muramoyl-L-alanyl-gamma-D-glutamyl-meso-2,6-diaminopimelate + ATP = UDP-N-acetyl-alpha-D-muramoyl-L-alanyl-gamma-D-glutamyl-meso-2,6-diaminopimeloyl-D-alanyl-D-alanine + ADP + phosphate + H(+)</text>
        <dbReference type="Rhea" id="RHEA:28374"/>
        <dbReference type="ChEBI" id="CHEBI:15378"/>
        <dbReference type="ChEBI" id="CHEBI:30616"/>
        <dbReference type="ChEBI" id="CHEBI:43474"/>
        <dbReference type="ChEBI" id="CHEBI:57822"/>
        <dbReference type="ChEBI" id="CHEBI:61386"/>
        <dbReference type="ChEBI" id="CHEBI:83905"/>
        <dbReference type="ChEBI" id="CHEBI:456216"/>
        <dbReference type="EC" id="6.3.2.10"/>
    </reaction>
</comment>
<evidence type="ECO:0000256" key="3">
    <source>
        <dbReference type="ARBA" id="ARBA00022618"/>
    </source>
</evidence>
<evidence type="ECO:0000256" key="10">
    <source>
        <dbReference type="HAMAP-Rule" id="MF_02019"/>
    </source>
</evidence>
<dbReference type="Proteomes" id="UP000199513">
    <property type="component" value="Unassembled WGS sequence"/>
</dbReference>
<dbReference type="GO" id="GO:0008766">
    <property type="term" value="F:UDP-N-acetylmuramoylalanyl-D-glutamyl-2,6-diaminopimelate-D-alanyl-D-alanine ligase activity"/>
    <property type="evidence" value="ECO:0007669"/>
    <property type="project" value="RHEA"/>
</dbReference>
<organism evidence="14 15">
    <name type="scientific">Thermoflexibacter ruber</name>
    <dbReference type="NCBI Taxonomy" id="1003"/>
    <lineage>
        <taxon>Bacteria</taxon>
        <taxon>Pseudomonadati</taxon>
        <taxon>Bacteroidota</taxon>
        <taxon>Cytophagia</taxon>
        <taxon>Cytophagales</taxon>
        <taxon>Thermoflexibacteraceae</taxon>
        <taxon>Thermoflexibacter</taxon>
    </lineage>
</organism>
<keyword evidence="4 10" id="KW-0547">Nucleotide-binding</keyword>
<dbReference type="EC" id="6.3.2.10" evidence="10 11"/>
<dbReference type="InterPro" id="IPR036565">
    <property type="entry name" value="Mur-like_cat_sf"/>
</dbReference>
<dbReference type="Pfam" id="PF08245">
    <property type="entry name" value="Mur_ligase_M"/>
    <property type="match status" value="1"/>
</dbReference>
<comment type="similarity">
    <text evidence="10">Belongs to the MurCDEF family. MurF subfamily.</text>
</comment>
<comment type="subcellular location">
    <subcellularLocation>
        <location evidence="10 11">Cytoplasm</location>
    </subcellularLocation>
</comment>
<name>A0A1I2IR21_9BACT</name>
<dbReference type="GO" id="GO:0009252">
    <property type="term" value="P:peptidoglycan biosynthetic process"/>
    <property type="evidence" value="ECO:0007669"/>
    <property type="project" value="UniProtKB-UniRule"/>
</dbReference>
<evidence type="ECO:0000256" key="7">
    <source>
        <dbReference type="ARBA" id="ARBA00022984"/>
    </source>
</evidence>
<accession>A0A1I2IR21</accession>
<dbReference type="GO" id="GO:0005737">
    <property type="term" value="C:cytoplasm"/>
    <property type="evidence" value="ECO:0007669"/>
    <property type="project" value="UniProtKB-SubCell"/>
</dbReference>
<dbReference type="NCBIfam" id="TIGR01143">
    <property type="entry name" value="murF"/>
    <property type="match status" value="1"/>
</dbReference>
<dbReference type="UniPathway" id="UPA00219"/>
<evidence type="ECO:0000313" key="14">
    <source>
        <dbReference type="EMBL" id="SFF44765.1"/>
    </source>
</evidence>
<reference evidence="14 15" key="1">
    <citation type="submission" date="2016-10" db="EMBL/GenBank/DDBJ databases">
        <authorList>
            <person name="de Groot N.N."/>
        </authorList>
    </citation>
    <scope>NUCLEOTIDE SEQUENCE [LARGE SCALE GENOMIC DNA]</scope>
    <source>
        <strain>GEY</strain>
        <strain evidence="15">DSM 9560</strain>
    </source>
</reference>
<evidence type="ECO:0000256" key="2">
    <source>
        <dbReference type="ARBA" id="ARBA00022598"/>
    </source>
</evidence>
<evidence type="ECO:0000256" key="1">
    <source>
        <dbReference type="ARBA" id="ARBA00022490"/>
    </source>
</evidence>
<dbReference type="AlphaFoldDB" id="A0A1I2IR21"/>
<dbReference type="InterPro" id="IPR004101">
    <property type="entry name" value="Mur_ligase_C"/>
</dbReference>
<dbReference type="InterPro" id="IPR036615">
    <property type="entry name" value="Mur_ligase_C_dom_sf"/>
</dbReference>
<dbReference type="Gene3D" id="3.40.1190.10">
    <property type="entry name" value="Mur-like, catalytic domain"/>
    <property type="match status" value="1"/>
</dbReference>
<dbReference type="GO" id="GO:0047480">
    <property type="term" value="F:UDP-N-acetylmuramoyl-tripeptide-D-alanyl-D-alanine ligase activity"/>
    <property type="evidence" value="ECO:0007669"/>
    <property type="project" value="UniProtKB-UniRule"/>
</dbReference>
<keyword evidence="9 10" id="KW-0961">Cell wall biogenesis/degradation</keyword>
<feature type="binding site" evidence="10">
    <location>
        <begin position="98"/>
        <end position="104"/>
    </location>
    <ligand>
        <name>ATP</name>
        <dbReference type="ChEBI" id="CHEBI:30616"/>
    </ligand>
</feature>
<keyword evidence="8 10" id="KW-0131">Cell cycle</keyword>